<evidence type="ECO:0000256" key="6">
    <source>
        <dbReference type="ARBA" id="ARBA00022723"/>
    </source>
</evidence>
<dbReference type="InterPro" id="IPR001584">
    <property type="entry name" value="Integrase_cat-core"/>
</dbReference>
<dbReference type="SUPFAM" id="SSF56672">
    <property type="entry name" value="DNA/RNA polymerases"/>
    <property type="match status" value="1"/>
</dbReference>
<dbReference type="FunFam" id="1.10.340.70:FF:000001">
    <property type="entry name" value="Retrovirus-related Pol polyprotein from transposon gypsy-like Protein"/>
    <property type="match status" value="1"/>
</dbReference>
<evidence type="ECO:0000256" key="16">
    <source>
        <dbReference type="ARBA" id="ARBA00023172"/>
    </source>
</evidence>
<dbReference type="GO" id="GO:0005634">
    <property type="term" value="C:nucleus"/>
    <property type="evidence" value="ECO:0007669"/>
    <property type="project" value="UniProtKB-ARBA"/>
</dbReference>
<organism evidence="21 22">
    <name type="scientific">Cutaneotrichosporon spelunceum</name>
    <dbReference type="NCBI Taxonomy" id="1672016"/>
    <lineage>
        <taxon>Eukaryota</taxon>
        <taxon>Fungi</taxon>
        <taxon>Dikarya</taxon>
        <taxon>Basidiomycota</taxon>
        <taxon>Agaricomycotina</taxon>
        <taxon>Tremellomycetes</taxon>
        <taxon>Trichosporonales</taxon>
        <taxon>Trichosporonaceae</taxon>
        <taxon>Cutaneotrichosporon</taxon>
    </lineage>
</organism>
<dbReference type="GO" id="GO:0003723">
    <property type="term" value="F:RNA binding"/>
    <property type="evidence" value="ECO:0007669"/>
    <property type="project" value="UniProtKB-KW"/>
</dbReference>
<evidence type="ECO:0000256" key="13">
    <source>
        <dbReference type="ARBA" id="ARBA00022918"/>
    </source>
</evidence>
<dbReference type="GO" id="GO:0006310">
    <property type="term" value="P:DNA recombination"/>
    <property type="evidence" value="ECO:0007669"/>
    <property type="project" value="UniProtKB-KW"/>
</dbReference>
<feature type="domain" description="Reverse transcriptase" evidence="19">
    <location>
        <begin position="598"/>
        <end position="776"/>
    </location>
</feature>
<evidence type="ECO:0000256" key="2">
    <source>
        <dbReference type="ARBA" id="ARBA00022670"/>
    </source>
</evidence>
<proteinExistence type="predicted"/>
<dbReference type="PROSITE" id="PS50175">
    <property type="entry name" value="ASP_PROT_RETROV"/>
    <property type="match status" value="1"/>
</dbReference>
<evidence type="ECO:0000256" key="17">
    <source>
        <dbReference type="SAM" id="MobiDB-lite"/>
    </source>
</evidence>
<keyword evidence="3" id="KW-0808">Transferase</keyword>
<dbReference type="Pfam" id="PF00078">
    <property type="entry name" value="RVT_1"/>
    <property type="match status" value="1"/>
</dbReference>
<dbReference type="GO" id="GO:0015074">
    <property type="term" value="P:DNA integration"/>
    <property type="evidence" value="ECO:0007669"/>
    <property type="project" value="UniProtKB-KW"/>
</dbReference>
<dbReference type="InterPro" id="IPR000477">
    <property type="entry name" value="RT_dom"/>
</dbReference>
<keyword evidence="14" id="KW-0239">DNA-directed DNA polymerase</keyword>
<dbReference type="Gene3D" id="3.30.70.270">
    <property type="match status" value="2"/>
</dbReference>
<dbReference type="PANTHER" id="PTHR37984:SF5">
    <property type="entry name" value="PROTEIN NYNRIN-LIKE"/>
    <property type="match status" value="1"/>
</dbReference>
<evidence type="ECO:0000256" key="4">
    <source>
        <dbReference type="ARBA" id="ARBA00022695"/>
    </source>
</evidence>
<evidence type="ECO:0000256" key="5">
    <source>
        <dbReference type="ARBA" id="ARBA00022722"/>
    </source>
</evidence>
<sequence>MRHRRSPSTSYSQTPSDSEDKPPRGYRLLTQDIPTFGGGDANVDEWLEDVTTLIEQSNAKYYEVTQRMPVILKGPAKKWLRTLSREKLRELRTWDDWCAILRKAFRKHGYQRQLVVRARERRLNIGEDISLYFYDKMALLRQAYPNAPDHTVAYDILEGLPEDFVELADVDASMALYDLHERLVRYLDVNGRYHRFPPRPCAKCGGKHWDEDHPETGMKATSPATGTNNTKIGERRAGQNAYVIEIGDAEVNVIENPQVITPAHTKNDAVNGPQNKDLRFTPAYTSVRIGGTAVRAILDSGAGVSIIGDDDASHLLPKALRKPCSAFTVRGIGASTVFSYVTGEVTFPSSMPITVAIDFFISPAAPRGLLIGSDVLGPLGASLDFGKGSATIRGTHTFPISFAAPASRRPFSDDNARAVRTRNAFVVMPNHRALLPLMVDGLTDSETVSPFVVEPIAIHGNPMPVYAGRVLADQKEFLGEVTNLRDRPILLRAGDVVGRALAVDPTTDILHTTNMKEDRSSFIQEVDINPSLTDEQRAAVVKLLHDHHRAFSVNGHVGRTSMTNFSVDTGTAQPVGQAPYHASPRQRQAIDESIDKMLSAEQIRASSSPWSSPVIVVNQNGKPRVCIDYRKLNTVTKGDQYPLPRMDDILSSFEGKMWFTTLDANRGYHQVPVDDNSIDKLAFRTHRGLFAPLVMPFGAKNAPATFQRMMDALLAVGKWRWALAYLDDVIVFSTTFEEHIEHVAWTLSKFIEAGLTIGPAKSHLFQQSLDALGHTVSALGIGIIGRNIEAIVNQLPPTTLAALDRWHGLTGFYRTRIRNHAIINRPIAEKITQSRKSGEYTPLDGAALAAFKELQALVAKEPVMGHPNFDLHHWRVETDACRDGFGAVLSQPGTNGKYRPLAYISRITSKAEANYSATELECTAIVWALNRFRPYLDGDDIELITDHAALQWILDYKGDNGRLIRQALALQHYRPHLTIKHRPGKLHAHVDQLSRAPLGSEHTPFRRAAAEVEAHVAWRCRADEEELLLIRKGLQEDPHFGPIFKDCLLNRTSDSHDSTSAHRRSPYVVHDDLLYLYRPAQNTLVLCVPAAAQELRETILHDHHDSVVSGHHGTDKTYLSIARYYFWPKMRRMVEAYVRSCDSCQKSKPLNVAPTGILQPMPIPPARWDTITMDFAVKLPMSNGFDSILVIVDKLTKRTHLSATNETATAVDIAKILIRDVVRLHGLPAHIVSDRDARFTSDLWRAVTKTLGIKLLMSTSFHPQTDGQSERQIRTLKEALRHFVNTRQNNWSELLPLLEIAFNNSVQASTGRTPFELDLGFHPRLLHYGFASSTAVTTADAAAFLEHLDSSITDAIESLQAAQATQAKGFNARHRLVEYKRNDQVLLSNRVFNPQSRKTAPSKKLAPTFYGPFRVVEVCGPTVLLLDLPPTIKIHPRVNTRNVRKYHPRAPHKEALRTVDKVFGYREKIKTNACPDGKPEWLVSFTGDPTGSEHWLDRNELSFYGGDAILDAHDSPESQE</sequence>
<dbReference type="FunFam" id="3.10.20.370:FF:000001">
    <property type="entry name" value="Retrovirus-related Pol polyprotein from transposon 17.6-like protein"/>
    <property type="match status" value="1"/>
</dbReference>
<accession>A0AAD3TVA3</accession>
<name>A0AAD3TVA3_9TREE</name>
<dbReference type="GO" id="GO:0006508">
    <property type="term" value="P:proteolysis"/>
    <property type="evidence" value="ECO:0007669"/>
    <property type="project" value="UniProtKB-KW"/>
</dbReference>
<evidence type="ECO:0000313" key="21">
    <source>
        <dbReference type="EMBL" id="GMK57154.1"/>
    </source>
</evidence>
<dbReference type="GO" id="GO:0004190">
    <property type="term" value="F:aspartic-type endopeptidase activity"/>
    <property type="evidence" value="ECO:0007669"/>
    <property type="project" value="UniProtKB-KW"/>
</dbReference>
<dbReference type="CDD" id="cd09274">
    <property type="entry name" value="RNase_HI_RT_Ty3"/>
    <property type="match status" value="1"/>
</dbReference>
<dbReference type="SUPFAM" id="SSF50630">
    <property type="entry name" value="Acid proteases"/>
    <property type="match status" value="1"/>
</dbReference>
<evidence type="ECO:0000256" key="15">
    <source>
        <dbReference type="ARBA" id="ARBA00023125"/>
    </source>
</evidence>
<evidence type="ECO:0000256" key="3">
    <source>
        <dbReference type="ARBA" id="ARBA00022679"/>
    </source>
</evidence>
<reference evidence="21" key="1">
    <citation type="journal article" date="2023" name="BMC Genomics">
        <title>Chromosome-level genome assemblies of Cutaneotrichosporon spp. (Trichosporonales, Basidiomycota) reveal imbalanced evolution between nucleotide sequences and chromosome synteny.</title>
        <authorList>
            <person name="Kobayashi Y."/>
            <person name="Kayamori A."/>
            <person name="Aoki K."/>
            <person name="Shiwa Y."/>
            <person name="Matsutani M."/>
            <person name="Fujita N."/>
            <person name="Sugita T."/>
            <person name="Iwasaki W."/>
            <person name="Tanaka N."/>
            <person name="Takashima M."/>
        </authorList>
    </citation>
    <scope>NUCLEOTIDE SEQUENCE</scope>
    <source>
        <strain evidence="21">HIS016</strain>
    </source>
</reference>
<dbReference type="Pfam" id="PF17917">
    <property type="entry name" value="RT_RNaseH"/>
    <property type="match status" value="1"/>
</dbReference>
<evidence type="ECO:0000259" key="20">
    <source>
        <dbReference type="PROSITE" id="PS50994"/>
    </source>
</evidence>
<dbReference type="InterPro" id="IPR018061">
    <property type="entry name" value="Retropepsins"/>
</dbReference>
<keyword evidence="6" id="KW-0479">Metal-binding</keyword>
<dbReference type="CDD" id="cd01647">
    <property type="entry name" value="RT_LTR"/>
    <property type="match status" value="1"/>
</dbReference>
<keyword evidence="15" id="KW-0238">DNA-binding</keyword>
<keyword evidence="2" id="KW-0645">Protease</keyword>
<dbReference type="PROSITE" id="PS50994">
    <property type="entry name" value="INTEGRASE"/>
    <property type="match status" value="1"/>
</dbReference>
<dbReference type="InterPro" id="IPR056924">
    <property type="entry name" value="SH3_Tf2-1"/>
</dbReference>
<evidence type="ECO:0000256" key="8">
    <source>
        <dbReference type="ARBA" id="ARBA00022759"/>
    </source>
</evidence>
<dbReference type="Gene3D" id="3.10.10.10">
    <property type="entry name" value="HIV Type 1 Reverse Transcriptase, subunit A, domain 1"/>
    <property type="match status" value="1"/>
</dbReference>
<dbReference type="InterPro" id="IPR043502">
    <property type="entry name" value="DNA/RNA_pol_sf"/>
</dbReference>
<keyword evidence="8" id="KW-0255">Endonuclease</keyword>
<dbReference type="Pfam" id="PF17921">
    <property type="entry name" value="Integrase_H2C2"/>
    <property type="match status" value="1"/>
</dbReference>
<keyword evidence="10" id="KW-0460">Magnesium</keyword>
<dbReference type="Gene3D" id="1.10.340.70">
    <property type="match status" value="1"/>
</dbReference>
<evidence type="ECO:0000256" key="1">
    <source>
        <dbReference type="ARBA" id="ARBA00012493"/>
    </source>
</evidence>
<dbReference type="InterPro" id="IPR041588">
    <property type="entry name" value="Integrase_H2C2"/>
</dbReference>
<keyword evidence="11" id="KW-0694">RNA-binding</keyword>
<dbReference type="InterPro" id="IPR043128">
    <property type="entry name" value="Rev_trsase/Diguanyl_cyclase"/>
</dbReference>
<dbReference type="InterPro" id="IPR041373">
    <property type="entry name" value="RT_RNaseH"/>
</dbReference>
<feature type="region of interest" description="Disordered" evidence="17">
    <location>
        <begin position="213"/>
        <end position="232"/>
    </location>
</feature>
<dbReference type="InterPro" id="IPR050951">
    <property type="entry name" value="Retrovirus_Pol_polyprotein"/>
</dbReference>
<keyword evidence="16" id="KW-0233">DNA recombination</keyword>
<evidence type="ECO:0000256" key="11">
    <source>
        <dbReference type="ARBA" id="ARBA00022884"/>
    </source>
</evidence>
<evidence type="ECO:0000259" key="18">
    <source>
        <dbReference type="PROSITE" id="PS50175"/>
    </source>
</evidence>
<keyword evidence="13" id="KW-0695">RNA-directed DNA polymerase</keyword>
<dbReference type="GO" id="GO:0003677">
    <property type="term" value="F:DNA binding"/>
    <property type="evidence" value="ECO:0007669"/>
    <property type="project" value="UniProtKB-KW"/>
</dbReference>
<keyword evidence="12" id="KW-0229">DNA integration</keyword>
<dbReference type="PANTHER" id="PTHR37984">
    <property type="entry name" value="PROTEIN CBG26694"/>
    <property type="match status" value="1"/>
</dbReference>
<comment type="caution">
    <text evidence="21">The sequence shown here is derived from an EMBL/GenBank/DDBJ whole genome shotgun (WGS) entry which is preliminary data.</text>
</comment>
<reference evidence="21" key="2">
    <citation type="submission" date="2023-06" db="EMBL/GenBank/DDBJ databases">
        <authorList>
            <person name="Kobayashi Y."/>
            <person name="Kayamori A."/>
            <person name="Aoki K."/>
            <person name="Shiwa Y."/>
            <person name="Fujita N."/>
            <person name="Sugita T."/>
            <person name="Iwasaki W."/>
            <person name="Tanaka N."/>
            <person name="Takashima M."/>
        </authorList>
    </citation>
    <scope>NUCLEOTIDE SEQUENCE</scope>
    <source>
        <strain evidence="21">HIS016</strain>
    </source>
</reference>
<evidence type="ECO:0000259" key="19">
    <source>
        <dbReference type="PROSITE" id="PS50878"/>
    </source>
</evidence>
<dbReference type="InterPro" id="IPR012337">
    <property type="entry name" value="RNaseH-like_sf"/>
</dbReference>
<dbReference type="InterPro" id="IPR001995">
    <property type="entry name" value="Peptidase_A2_cat"/>
</dbReference>
<dbReference type="GO" id="GO:0046872">
    <property type="term" value="F:metal ion binding"/>
    <property type="evidence" value="ECO:0007669"/>
    <property type="project" value="UniProtKB-KW"/>
</dbReference>
<dbReference type="Gene3D" id="3.30.420.10">
    <property type="entry name" value="Ribonuclease H-like superfamily/Ribonuclease H"/>
    <property type="match status" value="1"/>
</dbReference>
<protein>
    <recommendedName>
        <fullName evidence="1">RNA-directed DNA polymerase</fullName>
        <ecNumber evidence="1">2.7.7.49</ecNumber>
    </recommendedName>
</protein>
<dbReference type="SUPFAM" id="SSF53098">
    <property type="entry name" value="Ribonuclease H-like"/>
    <property type="match status" value="1"/>
</dbReference>
<keyword evidence="22" id="KW-1185">Reference proteome</keyword>
<keyword evidence="4" id="KW-0548">Nucleotidyltransferase</keyword>
<dbReference type="InterPro" id="IPR036397">
    <property type="entry name" value="RNaseH_sf"/>
</dbReference>
<dbReference type="GO" id="GO:0003964">
    <property type="term" value="F:RNA-directed DNA polymerase activity"/>
    <property type="evidence" value="ECO:0007669"/>
    <property type="project" value="UniProtKB-KW"/>
</dbReference>
<evidence type="ECO:0000256" key="7">
    <source>
        <dbReference type="ARBA" id="ARBA00022750"/>
    </source>
</evidence>
<gene>
    <name evidence="21" type="ORF">CspeluHIS016_0309940</name>
</gene>
<dbReference type="Proteomes" id="UP001222932">
    <property type="component" value="Unassembled WGS sequence"/>
</dbReference>
<keyword evidence="7" id="KW-0064">Aspartyl protease</keyword>
<dbReference type="InterPro" id="IPR021109">
    <property type="entry name" value="Peptidase_aspartic_dom_sf"/>
</dbReference>
<feature type="compositionally biased region" description="Polar residues" evidence="17">
    <location>
        <begin position="222"/>
        <end position="231"/>
    </location>
</feature>
<evidence type="ECO:0000256" key="14">
    <source>
        <dbReference type="ARBA" id="ARBA00022932"/>
    </source>
</evidence>
<dbReference type="GO" id="GO:0003887">
    <property type="term" value="F:DNA-directed DNA polymerase activity"/>
    <property type="evidence" value="ECO:0007669"/>
    <property type="project" value="UniProtKB-KW"/>
</dbReference>
<dbReference type="PROSITE" id="PS50878">
    <property type="entry name" value="RT_POL"/>
    <property type="match status" value="1"/>
</dbReference>
<evidence type="ECO:0000256" key="10">
    <source>
        <dbReference type="ARBA" id="ARBA00022842"/>
    </source>
</evidence>
<dbReference type="Pfam" id="PF00077">
    <property type="entry name" value="RVP"/>
    <property type="match status" value="1"/>
</dbReference>
<keyword evidence="9" id="KW-0378">Hydrolase</keyword>
<dbReference type="Pfam" id="PF24626">
    <property type="entry name" value="SH3_Tf2-1"/>
    <property type="match status" value="1"/>
</dbReference>
<evidence type="ECO:0000256" key="9">
    <source>
        <dbReference type="ARBA" id="ARBA00022801"/>
    </source>
</evidence>
<feature type="region of interest" description="Disordered" evidence="17">
    <location>
        <begin position="1"/>
        <end position="28"/>
    </location>
</feature>
<dbReference type="Gene3D" id="2.40.70.10">
    <property type="entry name" value="Acid Proteases"/>
    <property type="match status" value="1"/>
</dbReference>
<keyword evidence="5" id="KW-0540">Nuclease</keyword>
<dbReference type="GO" id="GO:0004519">
    <property type="term" value="F:endonuclease activity"/>
    <property type="evidence" value="ECO:0007669"/>
    <property type="project" value="UniProtKB-KW"/>
</dbReference>
<evidence type="ECO:0000256" key="12">
    <source>
        <dbReference type="ARBA" id="ARBA00022908"/>
    </source>
</evidence>
<dbReference type="FunFam" id="3.30.420.10:FF:000032">
    <property type="entry name" value="Retrovirus-related Pol polyprotein from transposon 297-like Protein"/>
    <property type="match status" value="1"/>
</dbReference>
<feature type="domain" description="Peptidase A2" evidence="18">
    <location>
        <begin position="294"/>
        <end position="336"/>
    </location>
</feature>
<feature type="compositionally biased region" description="Polar residues" evidence="17">
    <location>
        <begin position="7"/>
        <end position="16"/>
    </location>
</feature>
<feature type="domain" description="Integrase catalytic" evidence="20">
    <location>
        <begin position="1161"/>
        <end position="1322"/>
    </location>
</feature>
<evidence type="ECO:0000313" key="22">
    <source>
        <dbReference type="Proteomes" id="UP001222932"/>
    </source>
</evidence>
<dbReference type="EC" id="2.7.7.49" evidence="1"/>
<dbReference type="EMBL" id="BTCM01000003">
    <property type="protein sequence ID" value="GMK57154.1"/>
    <property type="molecule type" value="Genomic_DNA"/>
</dbReference>